<dbReference type="RefSeq" id="WP_114745370.1">
    <property type="nucleotide sequence ID" value="NZ_QQAY01000004.1"/>
</dbReference>
<protein>
    <submittedName>
        <fullName evidence="4">Thiosulfate/3-mercaptopyruvate sulfurtransferase</fullName>
    </submittedName>
</protein>
<keyword evidence="1 4" id="KW-0808">Transferase</keyword>
<dbReference type="GO" id="GO:0004792">
    <property type="term" value="F:thiosulfate-cyanide sulfurtransferase activity"/>
    <property type="evidence" value="ECO:0007669"/>
    <property type="project" value="TreeGrafter"/>
</dbReference>
<dbReference type="Proteomes" id="UP000255326">
    <property type="component" value="Unassembled WGS sequence"/>
</dbReference>
<dbReference type="EMBL" id="QQAY01000004">
    <property type="protein sequence ID" value="RDI43051.1"/>
    <property type="molecule type" value="Genomic_DNA"/>
</dbReference>
<dbReference type="SMART" id="SM00450">
    <property type="entry name" value="RHOD"/>
    <property type="match status" value="2"/>
</dbReference>
<keyword evidence="2" id="KW-0677">Repeat</keyword>
<dbReference type="PROSITE" id="PS50206">
    <property type="entry name" value="RHODANESE_3"/>
    <property type="match status" value="2"/>
</dbReference>
<proteinExistence type="predicted"/>
<keyword evidence="4" id="KW-0670">Pyruvate</keyword>
<reference evidence="4 5" key="1">
    <citation type="submission" date="2018-07" db="EMBL/GenBank/DDBJ databases">
        <title>Genomic Encyclopedia of Type Strains, Phase IV (KMG-IV): sequencing the most valuable type-strain genomes for metagenomic binning, comparative biology and taxonomic classification.</title>
        <authorList>
            <person name="Goeker M."/>
        </authorList>
    </citation>
    <scope>NUCLEOTIDE SEQUENCE [LARGE SCALE GENOMIC DNA]</scope>
    <source>
        <strain evidence="4 5">DSM 25281</strain>
    </source>
</reference>
<keyword evidence="5" id="KW-1185">Reference proteome</keyword>
<dbReference type="CDD" id="cd01449">
    <property type="entry name" value="TST_Repeat_2"/>
    <property type="match status" value="1"/>
</dbReference>
<dbReference type="SUPFAM" id="SSF52821">
    <property type="entry name" value="Rhodanese/Cell cycle control phosphatase"/>
    <property type="match status" value="2"/>
</dbReference>
<dbReference type="Gene3D" id="3.40.250.10">
    <property type="entry name" value="Rhodanese-like domain"/>
    <property type="match status" value="2"/>
</dbReference>
<dbReference type="PANTHER" id="PTHR11364">
    <property type="entry name" value="THIOSULFATE SULFERTANSFERASE"/>
    <property type="match status" value="1"/>
</dbReference>
<evidence type="ECO:0000256" key="1">
    <source>
        <dbReference type="ARBA" id="ARBA00022679"/>
    </source>
</evidence>
<dbReference type="AlphaFoldDB" id="A0A370GHB8"/>
<feature type="domain" description="Rhodanese" evidence="3">
    <location>
        <begin position="16"/>
        <end position="135"/>
    </location>
</feature>
<dbReference type="OrthoDB" id="9770030at2"/>
<comment type="caution">
    <text evidence="4">The sequence shown here is derived from an EMBL/GenBank/DDBJ whole genome shotgun (WGS) entry which is preliminary data.</text>
</comment>
<dbReference type="CDD" id="cd01448">
    <property type="entry name" value="TST_Repeat_1"/>
    <property type="match status" value="1"/>
</dbReference>
<evidence type="ECO:0000313" key="4">
    <source>
        <dbReference type="EMBL" id="RDI43051.1"/>
    </source>
</evidence>
<dbReference type="InterPro" id="IPR045078">
    <property type="entry name" value="TST/MPST-like"/>
</dbReference>
<name>A0A370GHB8_9BACI</name>
<dbReference type="Pfam" id="PF00581">
    <property type="entry name" value="Rhodanese"/>
    <property type="match status" value="2"/>
</dbReference>
<sequence length="280" mass="31967">MKYIIELEELQKMMQKGEEFRLIDCRFYLGSPEKGREEYQKGHIPGSIYLDLEKDLSSPVREHGGRHPLPHMEGFKSTLEKAGIDPDMKVVIYDGGDGAFAGRCWWLLKYAGHKEAFILNGGYQLWLDEDLPIDKEIPSYEPRNYELHIKNDMLAGCEEVKEVSEGKKNAILIDSRSYSRYIGKEEPIDKIAGHIPGAVNKDWSEGFEDGKWKTIEDQIERFSEFQKEDPLIVYCGSGVTATPNVLSLLEAGYKNVKLYAGSYSDWVSYPENPVENISKK</sequence>
<accession>A0A370GHB8</accession>
<dbReference type="InterPro" id="IPR036873">
    <property type="entry name" value="Rhodanese-like_dom_sf"/>
</dbReference>
<gene>
    <name evidence="4" type="ORF">DFR59_104102</name>
</gene>
<feature type="domain" description="Rhodanese" evidence="3">
    <location>
        <begin position="166"/>
        <end position="275"/>
    </location>
</feature>
<organism evidence="4 5">
    <name type="scientific">Falsibacillus pallidus</name>
    <dbReference type="NCBI Taxonomy" id="493781"/>
    <lineage>
        <taxon>Bacteria</taxon>
        <taxon>Bacillati</taxon>
        <taxon>Bacillota</taxon>
        <taxon>Bacilli</taxon>
        <taxon>Bacillales</taxon>
        <taxon>Bacillaceae</taxon>
        <taxon>Falsibacillus</taxon>
    </lineage>
</organism>
<dbReference type="InterPro" id="IPR001763">
    <property type="entry name" value="Rhodanese-like_dom"/>
</dbReference>
<evidence type="ECO:0000313" key="5">
    <source>
        <dbReference type="Proteomes" id="UP000255326"/>
    </source>
</evidence>
<evidence type="ECO:0000259" key="3">
    <source>
        <dbReference type="PROSITE" id="PS50206"/>
    </source>
</evidence>
<evidence type="ECO:0000256" key="2">
    <source>
        <dbReference type="ARBA" id="ARBA00022737"/>
    </source>
</evidence>
<dbReference type="PANTHER" id="PTHR11364:SF27">
    <property type="entry name" value="SULFURTRANSFERASE"/>
    <property type="match status" value="1"/>
</dbReference>